<keyword evidence="5 11" id="KW-0067">ATP-binding</keyword>
<feature type="domain" description="ABC transporter" evidence="9">
    <location>
        <begin position="356"/>
        <end position="590"/>
    </location>
</feature>
<keyword evidence="2" id="KW-0813">Transport</keyword>
<dbReference type="PANTHER" id="PTHR43394:SF1">
    <property type="entry name" value="ATP-BINDING CASSETTE SUB-FAMILY B MEMBER 10, MITOCHONDRIAL"/>
    <property type="match status" value="1"/>
</dbReference>
<dbReference type="PROSITE" id="PS50929">
    <property type="entry name" value="ABC_TM1F"/>
    <property type="match status" value="1"/>
</dbReference>
<evidence type="ECO:0000313" key="12">
    <source>
        <dbReference type="Proteomes" id="UP000190935"/>
    </source>
</evidence>
<dbReference type="InterPro" id="IPR027417">
    <property type="entry name" value="P-loop_NTPase"/>
</dbReference>
<reference evidence="12" key="1">
    <citation type="submission" date="2016-11" db="EMBL/GenBank/DDBJ databases">
        <authorList>
            <person name="Papadimitriou K."/>
        </authorList>
    </citation>
    <scope>NUCLEOTIDE SEQUENCE [LARGE SCALE GENOMIC DNA]</scope>
    <source>
        <strain evidence="12">ACA-DC 1533</strain>
    </source>
</reference>
<evidence type="ECO:0000256" key="1">
    <source>
        <dbReference type="ARBA" id="ARBA00004651"/>
    </source>
</evidence>
<evidence type="ECO:0000259" key="9">
    <source>
        <dbReference type="PROSITE" id="PS50893"/>
    </source>
</evidence>
<dbReference type="KEGG" id="laca:LAC1533_0305"/>
<dbReference type="Pfam" id="PF00005">
    <property type="entry name" value="ABC_tran"/>
    <property type="match status" value="1"/>
</dbReference>
<dbReference type="SUPFAM" id="SSF52540">
    <property type="entry name" value="P-loop containing nucleoside triphosphate hydrolases"/>
    <property type="match status" value="1"/>
</dbReference>
<evidence type="ECO:0000256" key="6">
    <source>
        <dbReference type="ARBA" id="ARBA00022989"/>
    </source>
</evidence>
<feature type="transmembrane region" description="Helical" evidence="8">
    <location>
        <begin position="178"/>
        <end position="196"/>
    </location>
</feature>
<dbReference type="SMART" id="SM00382">
    <property type="entry name" value="AAA"/>
    <property type="match status" value="1"/>
</dbReference>
<dbReference type="RefSeq" id="WP_079578544.1">
    <property type="nucleotide sequence ID" value="NZ_LT630287.1"/>
</dbReference>
<dbReference type="Gene3D" id="3.40.50.300">
    <property type="entry name" value="P-loop containing nucleotide triphosphate hydrolases"/>
    <property type="match status" value="1"/>
</dbReference>
<name>A0A1K1KLF8_9LACO</name>
<evidence type="ECO:0000256" key="8">
    <source>
        <dbReference type="SAM" id="Phobius"/>
    </source>
</evidence>
<accession>A0A1K1KLF8</accession>
<keyword evidence="7 8" id="KW-0472">Membrane</keyword>
<dbReference type="PROSITE" id="PS50893">
    <property type="entry name" value="ABC_TRANSPORTER_2"/>
    <property type="match status" value="1"/>
</dbReference>
<organism evidence="11 12">
    <name type="scientific">Ligilactobacillus acidipiscis</name>
    <dbReference type="NCBI Taxonomy" id="89059"/>
    <lineage>
        <taxon>Bacteria</taxon>
        <taxon>Bacillati</taxon>
        <taxon>Bacillota</taxon>
        <taxon>Bacilli</taxon>
        <taxon>Lactobacillales</taxon>
        <taxon>Lactobacillaceae</taxon>
        <taxon>Ligilactobacillus</taxon>
    </lineage>
</organism>
<dbReference type="GO" id="GO:0016887">
    <property type="term" value="F:ATP hydrolysis activity"/>
    <property type="evidence" value="ECO:0007669"/>
    <property type="project" value="InterPro"/>
</dbReference>
<feature type="transmembrane region" description="Helical" evidence="8">
    <location>
        <begin position="35"/>
        <end position="54"/>
    </location>
</feature>
<dbReference type="PANTHER" id="PTHR43394">
    <property type="entry name" value="ATP-DEPENDENT PERMEASE MDL1, MITOCHONDRIAL"/>
    <property type="match status" value="1"/>
</dbReference>
<dbReference type="AlphaFoldDB" id="A0A1K1KLF8"/>
<dbReference type="InterPro" id="IPR003593">
    <property type="entry name" value="AAA+_ATPase"/>
</dbReference>
<feature type="transmembrane region" description="Helical" evidence="8">
    <location>
        <begin position="74"/>
        <end position="93"/>
    </location>
</feature>
<feature type="transmembrane region" description="Helical" evidence="8">
    <location>
        <begin position="150"/>
        <end position="172"/>
    </location>
</feature>
<evidence type="ECO:0000256" key="3">
    <source>
        <dbReference type="ARBA" id="ARBA00022692"/>
    </source>
</evidence>
<dbReference type="Gene3D" id="1.20.1560.10">
    <property type="entry name" value="ABC transporter type 1, transmembrane domain"/>
    <property type="match status" value="1"/>
</dbReference>
<evidence type="ECO:0000256" key="2">
    <source>
        <dbReference type="ARBA" id="ARBA00022448"/>
    </source>
</evidence>
<comment type="subcellular location">
    <subcellularLocation>
        <location evidence="1">Cell membrane</location>
        <topology evidence="1">Multi-pass membrane protein</topology>
    </subcellularLocation>
</comment>
<dbReference type="InterPro" id="IPR011527">
    <property type="entry name" value="ABC1_TM_dom"/>
</dbReference>
<evidence type="ECO:0000256" key="5">
    <source>
        <dbReference type="ARBA" id="ARBA00022840"/>
    </source>
</evidence>
<dbReference type="Proteomes" id="UP000190935">
    <property type="component" value="Chromosome I"/>
</dbReference>
<dbReference type="GO" id="GO:0015421">
    <property type="term" value="F:ABC-type oligopeptide transporter activity"/>
    <property type="evidence" value="ECO:0007669"/>
    <property type="project" value="TreeGrafter"/>
</dbReference>
<evidence type="ECO:0000259" key="10">
    <source>
        <dbReference type="PROSITE" id="PS50929"/>
    </source>
</evidence>
<dbReference type="Pfam" id="PF00664">
    <property type="entry name" value="ABC_membrane"/>
    <property type="match status" value="1"/>
</dbReference>
<dbReference type="CDD" id="cd18544">
    <property type="entry name" value="ABC_6TM_TmrA_like"/>
    <property type="match status" value="1"/>
</dbReference>
<sequence>MDNEQHESVWAHSIPWKEQLTIIKRLFRFAKPFKWYFYFSIIFAAFVSVINILLPKIIQRFMDKYLAFGKASESIIWLFAGLYFFGMVFKALTQFGQTYLYSMGAEYMLEDTRKILFKKLHTLGMRYFDQVSSGSILSRLTNDTMAFQNFWQLFSSLIVAVFAMVSAFIAMFTTDRTIALWLLVFMPFLAVTIWYYQKYSSRVYRQMREKLSILNNKLAESITGVTVIQDFRQERRVNREFEDVNSQYYQTRKAMIRVNSLLLSPIVNLFYSLGTAVILGIFGVRGLHAYVAAGVVYAFVTYLENFYNPLSEVMEFFSDFQDGIVAGSRVLRIMDDETLAPSQNEGASATLQFGKIEFRHVTFSYDGKHTILKDVSFIAHPGETIALVGQTGSGKTSIINVLMRFYEFGTGEILIDDRDIRDYPLEELRAKIGLVLQEPYMFYGTVKSNIRMFNEQITDEQVKKAAKFVNADQFILNLPGKYDAKVIERGASYSTGQKQLIAFARTVATDPKILILDEATSNIDTETEKMIQEGLDKIQQGRTTIAIAHRLSTIQNADQILVLSQGRIVERGTNDELLKSRGMYYDMIKKQNAAH</sequence>
<dbReference type="EMBL" id="LT630287">
    <property type="protein sequence ID" value="SFV39725.1"/>
    <property type="molecule type" value="Genomic_DNA"/>
</dbReference>
<feature type="transmembrane region" description="Helical" evidence="8">
    <location>
        <begin position="261"/>
        <end position="282"/>
    </location>
</feature>
<dbReference type="GeneID" id="95348399"/>
<evidence type="ECO:0000256" key="4">
    <source>
        <dbReference type="ARBA" id="ARBA00022741"/>
    </source>
</evidence>
<dbReference type="GO" id="GO:0005524">
    <property type="term" value="F:ATP binding"/>
    <property type="evidence" value="ECO:0007669"/>
    <property type="project" value="UniProtKB-KW"/>
</dbReference>
<dbReference type="InterPro" id="IPR003439">
    <property type="entry name" value="ABC_transporter-like_ATP-bd"/>
</dbReference>
<keyword evidence="6 8" id="KW-1133">Transmembrane helix</keyword>
<dbReference type="GO" id="GO:0005886">
    <property type="term" value="C:plasma membrane"/>
    <property type="evidence" value="ECO:0007669"/>
    <property type="project" value="UniProtKB-SubCell"/>
</dbReference>
<dbReference type="InterPro" id="IPR039421">
    <property type="entry name" value="Type_1_exporter"/>
</dbReference>
<dbReference type="InterPro" id="IPR036640">
    <property type="entry name" value="ABC1_TM_sf"/>
</dbReference>
<gene>
    <name evidence="11" type="ORF">LAC1533_0305</name>
</gene>
<evidence type="ECO:0000256" key="7">
    <source>
        <dbReference type="ARBA" id="ARBA00023136"/>
    </source>
</evidence>
<evidence type="ECO:0000313" key="11">
    <source>
        <dbReference type="EMBL" id="SFV39725.1"/>
    </source>
</evidence>
<dbReference type="SUPFAM" id="SSF90123">
    <property type="entry name" value="ABC transporter transmembrane region"/>
    <property type="match status" value="1"/>
</dbReference>
<feature type="domain" description="ABC transmembrane type-1" evidence="10">
    <location>
        <begin position="39"/>
        <end position="322"/>
    </location>
</feature>
<protein>
    <submittedName>
        <fullName evidence="11">ABC transporter, ATP-binding and permease protein</fullName>
    </submittedName>
</protein>
<keyword evidence="3 8" id="KW-0812">Transmembrane</keyword>
<proteinExistence type="predicted"/>
<dbReference type="FunFam" id="3.40.50.300:FF:000287">
    <property type="entry name" value="Multidrug ABC transporter ATP-binding protein"/>
    <property type="match status" value="1"/>
</dbReference>
<keyword evidence="4" id="KW-0547">Nucleotide-binding</keyword>
<dbReference type="CDD" id="cd03254">
    <property type="entry name" value="ABCC_Glucan_exporter_like"/>
    <property type="match status" value="1"/>
</dbReference>